<dbReference type="Pfam" id="PF07875">
    <property type="entry name" value="Coat_F"/>
    <property type="match status" value="1"/>
</dbReference>
<name>A0A7G9WDX5_9FIRM</name>
<dbReference type="RefSeq" id="WP_212505954.1">
    <property type="nucleotide sequence ID" value="NZ_CP060696.1"/>
</dbReference>
<evidence type="ECO:0000313" key="2">
    <source>
        <dbReference type="Proteomes" id="UP000516046"/>
    </source>
</evidence>
<dbReference type="Proteomes" id="UP000516046">
    <property type="component" value="Chromosome"/>
</dbReference>
<keyword evidence="1" id="KW-0167">Capsid protein</keyword>
<evidence type="ECO:0000313" key="1">
    <source>
        <dbReference type="EMBL" id="QNO16887.1"/>
    </source>
</evidence>
<organism evidence="1 2">
    <name type="scientific">Caproicibacterium amylolyticum</name>
    <dbReference type="NCBI Taxonomy" id="2766537"/>
    <lineage>
        <taxon>Bacteria</taxon>
        <taxon>Bacillati</taxon>
        <taxon>Bacillota</taxon>
        <taxon>Clostridia</taxon>
        <taxon>Eubacteriales</taxon>
        <taxon>Oscillospiraceae</taxon>
        <taxon>Caproicibacterium</taxon>
    </lineage>
</organism>
<gene>
    <name evidence="1" type="ORF">H6X83_07850</name>
</gene>
<reference evidence="1 2" key="1">
    <citation type="submission" date="2020-08" db="EMBL/GenBank/DDBJ databases">
        <authorList>
            <person name="Ren C."/>
            <person name="Gu Y."/>
            <person name="Xu Y."/>
        </authorList>
    </citation>
    <scope>NUCLEOTIDE SEQUENCE [LARGE SCALE GENOMIC DNA]</scope>
    <source>
        <strain evidence="1 2">LBM18003</strain>
    </source>
</reference>
<dbReference type="EMBL" id="CP060696">
    <property type="protein sequence ID" value="QNO16887.1"/>
    <property type="molecule type" value="Genomic_DNA"/>
</dbReference>
<dbReference type="KEGG" id="caml:H6X83_07850"/>
<accession>A0A7G9WDX5</accession>
<sequence>MDDKNTMEDLLLAEKNACDLYLHGSIESGTQNVNQAFTKALQDSLTLQGDLYKKMTEKGWYTSQQAPQQQIQQVKQQYACSQQKQ</sequence>
<dbReference type="AlphaFoldDB" id="A0A7G9WDX5"/>
<keyword evidence="1" id="KW-0946">Virion</keyword>
<proteinExistence type="predicted"/>
<keyword evidence="2" id="KW-1185">Reference proteome</keyword>
<protein>
    <submittedName>
        <fullName evidence="1">Spore coat protein</fullName>
    </submittedName>
</protein>
<dbReference type="InterPro" id="IPR012851">
    <property type="entry name" value="Spore_coat_CotF-like"/>
</dbReference>